<dbReference type="AlphaFoldDB" id="A0A4D6LF84"/>
<evidence type="ECO:0000313" key="2">
    <source>
        <dbReference type="EMBL" id="QCD87158.1"/>
    </source>
</evidence>
<protein>
    <submittedName>
        <fullName evidence="2">Uncharacterized protein</fullName>
    </submittedName>
</protein>
<feature type="region of interest" description="Disordered" evidence="1">
    <location>
        <begin position="1"/>
        <end position="33"/>
    </location>
</feature>
<feature type="compositionally biased region" description="Polar residues" evidence="1">
    <location>
        <begin position="102"/>
        <end position="113"/>
    </location>
</feature>
<dbReference type="EMBL" id="CP039347">
    <property type="protein sequence ID" value="QCD87158.1"/>
    <property type="molecule type" value="Genomic_DNA"/>
</dbReference>
<sequence length="113" mass="12357">MAAATLATNLAAGHRDAPAATTPPQQLRAPPPSSSIRVVISINHHEHRASILFRVSHRARVPTPPFSPLPRICTLRHHCFPSSQQLCTPETAPQFRHHRSRCNSAQSPPASQI</sequence>
<feature type="region of interest" description="Disordered" evidence="1">
    <location>
        <begin position="85"/>
        <end position="113"/>
    </location>
</feature>
<accession>A0A4D6LF84</accession>
<reference evidence="2 3" key="1">
    <citation type="submission" date="2019-04" db="EMBL/GenBank/DDBJ databases">
        <title>An improved genome assembly and genetic linkage map for asparagus bean, Vigna unguiculata ssp. sesquipedialis.</title>
        <authorList>
            <person name="Xia Q."/>
            <person name="Zhang R."/>
            <person name="Dong Y."/>
        </authorList>
    </citation>
    <scope>NUCLEOTIDE SEQUENCE [LARGE SCALE GENOMIC DNA]</scope>
    <source>
        <tissue evidence="2">Leaf</tissue>
    </source>
</reference>
<keyword evidence="3" id="KW-1185">Reference proteome</keyword>
<feature type="compositionally biased region" description="Low complexity" evidence="1">
    <location>
        <begin position="1"/>
        <end position="12"/>
    </location>
</feature>
<name>A0A4D6LF84_VIGUN</name>
<dbReference type="Proteomes" id="UP000501690">
    <property type="component" value="Linkage Group LG3"/>
</dbReference>
<proteinExistence type="predicted"/>
<evidence type="ECO:0000313" key="3">
    <source>
        <dbReference type="Proteomes" id="UP000501690"/>
    </source>
</evidence>
<evidence type="ECO:0000256" key="1">
    <source>
        <dbReference type="SAM" id="MobiDB-lite"/>
    </source>
</evidence>
<organism evidence="2 3">
    <name type="scientific">Vigna unguiculata</name>
    <name type="common">Cowpea</name>
    <dbReference type="NCBI Taxonomy" id="3917"/>
    <lineage>
        <taxon>Eukaryota</taxon>
        <taxon>Viridiplantae</taxon>
        <taxon>Streptophyta</taxon>
        <taxon>Embryophyta</taxon>
        <taxon>Tracheophyta</taxon>
        <taxon>Spermatophyta</taxon>
        <taxon>Magnoliopsida</taxon>
        <taxon>eudicotyledons</taxon>
        <taxon>Gunneridae</taxon>
        <taxon>Pentapetalae</taxon>
        <taxon>rosids</taxon>
        <taxon>fabids</taxon>
        <taxon>Fabales</taxon>
        <taxon>Fabaceae</taxon>
        <taxon>Papilionoideae</taxon>
        <taxon>50 kb inversion clade</taxon>
        <taxon>NPAAA clade</taxon>
        <taxon>indigoferoid/millettioid clade</taxon>
        <taxon>Phaseoleae</taxon>
        <taxon>Vigna</taxon>
    </lineage>
</organism>
<gene>
    <name evidence="2" type="ORF">DEO72_LG3g1692</name>
</gene>